<sequence length="52" mass="5538">MTTMIYVGVAIAIAATTKITILKQLDKKFDMATHPTLSRQNAAGVEGSNSTK</sequence>
<reference evidence="2" key="1">
    <citation type="submission" date="2022-05" db="EMBL/GenBank/DDBJ databases">
        <title>Sphingomonas sp. strain RMG20 Genome sequencing and assembly.</title>
        <authorList>
            <person name="Kim I."/>
        </authorList>
    </citation>
    <scope>NUCLEOTIDE SEQUENCE</scope>
    <source>
        <strain evidence="2">RMG20</strain>
    </source>
</reference>
<name>A0ABY4TT29_9SPHN</name>
<evidence type="ECO:0000256" key="1">
    <source>
        <dbReference type="SAM" id="Phobius"/>
    </source>
</evidence>
<evidence type="ECO:0000313" key="2">
    <source>
        <dbReference type="EMBL" id="URW75099.1"/>
    </source>
</evidence>
<accession>A0ABY4TT29</accession>
<keyword evidence="1" id="KW-0812">Transmembrane</keyword>
<dbReference type="Proteomes" id="UP001055580">
    <property type="component" value="Chromosome"/>
</dbReference>
<evidence type="ECO:0000313" key="3">
    <source>
        <dbReference type="Proteomes" id="UP001055580"/>
    </source>
</evidence>
<protein>
    <submittedName>
        <fullName evidence="2">Uncharacterized protein</fullName>
    </submittedName>
</protein>
<gene>
    <name evidence="2" type="ORF">M9980_11095</name>
</gene>
<dbReference type="RefSeq" id="WP_250750702.1">
    <property type="nucleotide sequence ID" value="NZ_CP098401.1"/>
</dbReference>
<keyword evidence="1" id="KW-1133">Transmembrane helix</keyword>
<proteinExistence type="predicted"/>
<keyword evidence="3" id="KW-1185">Reference proteome</keyword>
<feature type="transmembrane region" description="Helical" evidence="1">
    <location>
        <begin position="6"/>
        <end position="22"/>
    </location>
</feature>
<organism evidence="2 3">
    <name type="scientific">Sphingomonas donggukensis</name>
    <dbReference type="NCBI Taxonomy" id="2949093"/>
    <lineage>
        <taxon>Bacteria</taxon>
        <taxon>Pseudomonadati</taxon>
        <taxon>Pseudomonadota</taxon>
        <taxon>Alphaproteobacteria</taxon>
        <taxon>Sphingomonadales</taxon>
        <taxon>Sphingomonadaceae</taxon>
        <taxon>Sphingomonas</taxon>
    </lineage>
</organism>
<dbReference type="EMBL" id="CP098401">
    <property type="protein sequence ID" value="URW75099.1"/>
    <property type="molecule type" value="Genomic_DNA"/>
</dbReference>
<keyword evidence="1" id="KW-0472">Membrane</keyword>